<evidence type="ECO:0000313" key="1">
    <source>
        <dbReference type="EMBL" id="NKY52241.1"/>
    </source>
</evidence>
<proteinExistence type="predicted"/>
<dbReference type="SUPFAM" id="SSF81606">
    <property type="entry name" value="PP2C-like"/>
    <property type="match status" value="1"/>
</dbReference>
<dbReference type="EMBL" id="JAAXOP010000010">
    <property type="protein sequence ID" value="NKY52241.1"/>
    <property type="molecule type" value="Genomic_DNA"/>
</dbReference>
<comment type="caution">
    <text evidence="1">The sequence shown here is derived from an EMBL/GenBank/DDBJ whole genome shotgun (WGS) entry which is preliminary data.</text>
</comment>
<reference evidence="1 2" key="1">
    <citation type="submission" date="2020-04" db="EMBL/GenBank/DDBJ databases">
        <title>MicrobeNet Type strains.</title>
        <authorList>
            <person name="Nicholson A.C."/>
        </authorList>
    </citation>
    <scope>NUCLEOTIDE SEQUENCE [LARGE SCALE GENOMIC DNA]</scope>
    <source>
        <strain evidence="1 2">JCM 12354</strain>
    </source>
</reference>
<accession>A0A846Y3H6</accession>
<keyword evidence="2" id="KW-1185">Reference proteome</keyword>
<organism evidence="1 2">
    <name type="scientific">Nocardia vermiculata</name>
    <dbReference type="NCBI Taxonomy" id="257274"/>
    <lineage>
        <taxon>Bacteria</taxon>
        <taxon>Bacillati</taxon>
        <taxon>Actinomycetota</taxon>
        <taxon>Actinomycetes</taxon>
        <taxon>Mycobacteriales</taxon>
        <taxon>Nocardiaceae</taxon>
        <taxon>Nocardia</taxon>
    </lineage>
</organism>
<sequence>MKLAVAQLRECSAADRQRLSATTGGLRDILVDSIRATADQLDLLPHRAPSSTVAVVRQLGSTIDTLLHGDSTIVVGGPDGSYTVSTDNRLDGLDLDETRRYRKRLSEGSGYDETHRHVLRSLQHEQLRYRNRPNGYWTAEADPIAAEYAITSIPSAADVPWMALATDGAAERIPAVGASWDQVAACDSDMLNRLLERCHHWEADTDPSGRIAPRAKRHDDKSLVVAIL</sequence>
<dbReference type="AlphaFoldDB" id="A0A846Y3H6"/>
<name>A0A846Y3H6_9NOCA</name>
<evidence type="ECO:0000313" key="2">
    <source>
        <dbReference type="Proteomes" id="UP000565711"/>
    </source>
</evidence>
<protein>
    <submittedName>
        <fullName evidence="1">Uncharacterized protein</fullName>
    </submittedName>
</protein>
<dbReference type="Proteomes" id="UP000565711">
    <property type="component" value="Unassembled WGS sequence"/>
</dbReference>
<dbReference type="InterPro" id="IPR036457">
    <property type="entry name" value="PPM-type-like_dom_sf"/>
</dbReference>
<gene>
    <name evidence="1" type="ORF">HGA08_18665</name>
</gene>
<dbReference type="RefSeq" id="WP_067876189.1">
    <property type="nucleotide sequence ID" value="NZ_JAAXOP010000010.1"/>
</dbReference>